<evidence type="ECO:0000313" key="2">
    <source>
        <dbReference type="EMBL" id="CAD8423799.1"/>
    </source>
</evidence>
<dbReference type="AlphaFoldDB" id="A0A7S0CHT6"/>
<sequence>MSFIVKILSPGGGVLVIPFIKFVIACLLVTCMATFAFGVARIHMGILSFLSTGLLISIIVFEKEYNRISNANKARAINEASGISSTTTSHNSKDQQKTD</sequence>
<gene>
    <name evidence="2" type="ORF">PINE0816_LOCUS19957</name>
</gene>
<keyword evidence="1" id="KW-0812">Transmembrane</keyword>
<evidence type="ECO:0000256" key="1">
    <source>
        <dbReference type="SAM" id="Phobius"/>
    </source>
</evidence>
<keyword evidence="1" id="KW-0472">Membrane</keyword>
<reference evidence="2" key="1">
    <citation type="submission" date="2021-01" db="EMBL/GenBank/DDBJ databases">
        <authorList>
            <person name="Corre E."/>
            <person name="Pelletier E."/>
            <person name="Niang G."/>
            <person name="Scheremetjew M."/>
            <person name="Finn R."/>
            <person name="Kale V."/>
            <person name="Holt S."/>
            <person name="Cochrane G."/>
            <person name="Meng A."/>
            <person name="Brown T."/>
            <person name="Cohen L."/>
        </authorList>
    </citation>
    <scope>NUCLEOTIDE SEQUENCE</scope>
    <source>
        <strain evidence="2">CCAP1064/1</strain>
    </source>
</reference>
<feature type="transmembrane region" description="Helical" evidence="1">
    <location>
        <begin position="42"/>
        <end position="61"/>
    </location>
</feature>
<protein>
    <submittedName>
        <fullName evidence="2">Uncharacterized protein</fullName>
    </submittedName>
</protein>
<name>A0A7S0CHT6_9STRA</name>
<feature type="transmembrane region" description="Helical" evidence="1">
    <location>
        <begin position="12"/>
        <end position="36"/>
    </location>
</feature>
<keyword evidence="1" id="KW-1133">Transmembrane helix</keyword>
<dbReference type="EMBL" id="HBEL01042819">
    <property type="protein sequence ID" value="CAD8423799.1"/>
    <property type="molecule type" value="Transcribed_RNA"/>
</dbReference>
<organism evidence="2">
    <name type="scientific">Proboscia inermis</name>
    <dbReference type="NCBI Taxonomy" id="420281"/>
    <lineage>
        <taxon>Eukaryota</taxon>
        <taxon>Sar</taxon>
        <taxon>Stramenopiles</taxon>
        <taxon>Ochrophyta</taxon>
        <taxon>Bacillariophyta</taxon>
        <taxon>Coscinodiscophyceae</taxon>
        <taxon>Rhizosoleniophycidae</taxon>
        <taxon>Rhizosoleniales</taxon>
        <taxon>Rhizosoleniaceae</taxon>
        <taxon>Proboscia</taxon>
    </lineage>
</organism>
<accession>A0A7S0CHT6</accession>
<proteinExistence type="predicted"/>